<dbReference type="EMBL" id="FWXV01000005">
    <property type="protein sequence ID" value="SMD18388.1"/>
    <property type="molecule type" value="Genomic_DNA"/>
</dbReference>
<organism evidence="1 2">
    <name type="scientific">Kibdelosporangium aridum</name>
    <dbReference type="NCBI Taxonomy" id="2030"/>
    <lineage>
        <taxon>Bacteria</taxon>
        <taxon>Bacillati</taxon>
        <taxon>Actinomycetota</taxon>
        <taxon>Actinomycetes</taxon>
        <taxon>Pseudonocardiales</taxon>
        <taxon>Pseudonocardiaceae</taxon>
        <taxon>Kibdelosporangium</taxon>
    </lineage>
</organism>
<dbReference type="AlphaFoldDB" id="A0A1W2F9S4"/>
<sequence length="322" mass="34478">MARSRRGTLSDQTVTEGNDLNAQVDRITTTIAPAEHAEHRALARKWLASAGPGSSVAHRITVARGYIKLLAAGVWGVDESWRGEVRDLVHALRPTEDDQANASGEQLDELYALIAIGLALLLQDANLHGGAGPDLIAKSAWDETQELAAFADESVVGKYLVHSTQLHARVATESEVQSVVELAMAAADDPNAELVAALEAEGLHAELMDSVWVIDGDFRTPLRAAARAATLIGSPCVVLARNTKKSTVLLWRDSTLAMADSTVPRWRVYRIVPPTTPQSKFGGGEGLPSTRDIFPLAPAPEQVRTLAEQAGVQLPMLLAALR</sequence>
<name>A0A1W2F9S4_KIBAR</name>
<dbReference type="Proteomes" id="UP000192674">
    <property type="component" value="Unassembled WGS sequence"/>
</dbReference>
<gene>
    <name evidence="1" type="ORF">SAMN05661093_05765</name>
</gene>
<evidence type="ECO:0000313" key="1">
    <source>
        <dbReference type="EMBL" id="SMD18388.1"/>
    </source>
</evidence>
<keyword evidence="2" id="KW-1185">Reference proteome</keyword>
<reference evidence="1 2" key="1">
    <citation type="submission" date="2017-04" db="EMBL/GenBank/DDBJ databases">
        <authorList>
            <person name="Afonso C.L."/>
            <person name="Miller P.J."/>
            <person name="Scott M.A."/>
            <person name="Spackman E."/>
            <person name="Goraichik I."/>
            <person name="Dimitrov K.M."/>
            <person name="Suarez D.L."/>
            <person name="Swayne D.E."/>
        </authorList>
    </citation>
    <scope>NUCLEOTIDE SEQUENCE [LARGE SCALE GENOMIC DNA]</scope>
    <source>
        <strain evidence="1 2">DSM 43828</strain>
    </source>
</reference>
<evidence type="ECO:0000313" key="2">
    <source>
        <dbReference type="Proteomes" id="UP000192674"/>
    </source>
</evidence>
<accession>A0A1W2F9S4</accession>
<proteinExistence type="predicted"/>
<dbReference type="RefSeq" id="WP_084430026.1">
    <property type="nucleotide sequence ID" value="NZ_FWXV01000005.1"/>
</dbReference>
<dbReference type="OrthoDB" id="3777082at2"/>
<protein>
    <submittedName>
        <fullName evidence="1">Uncharacterized protein</fullName>
    </submittedName>
</protein>